<keyword evidence="1" id="KW-0805">Transcription regulation</keyword>
<dbReference type="PROSITE" id="PS50943">
    <property type="entry name" value="HTH_CROC1"/>
    <property type="match status" value="1"/>
</dbReference>
<dbReference type="GO" id="GO:0003700">
    <property type="term" value="F:DNA-binding transcription factor activity"/>
    <property type="evidence" value="ECO:0007669"/>
    <property type="project" value="TreeGrafter"/>
</dbReference>
<dbReference type="KEGG" id="pmar:B0X71_13655"/>
<dbReference type="SUPFAM" id="SSF47413">
    <property type="entry name" value="lambda repressor-like DNA-binding domains"/>
    <property type="match status" value="1"/>
</dbReference>
<proteinExistence type="predicted"/>
<evidence type="ECO:0000256" key="1">
    <source>
        <dbReference type="ARBA" id="ARBA00023015"/>
    </source>
</evidence>
<reference evidence="5 6" key="1">
    <citation type="submission" date="2017-02" db="EMBL/GenBank/DDBJ databases">
        <title>The complete genomic sequence of a novel cold adapted crude oil-degrading bacterium Planococcus qaidamina Y42.</title>
        <authorList>
            <person name="Yang R."/>
        </authorList>
    </citation>
    <scope>NUCLEOTIDE SEQUENCE [LARGE SCALE GENOMIC DNA]</scope>
    <source>
        <strain evidence="5 6">Y42</strain>
    </source>
</reference>
<name>A0A1Q2L0T8_9BACL</name>
<keyword evidence="2" id="KW-0238">DNA-binding</keyword>
<gene>
    <name evidence="5" type="ORF">B0X71_13655</name>
</gene>
<keyword evidence="6" id="KW-1185">Reference proteome</keyword>
<accession>A0A1Q2L0T8</accession>
<organism evidence="5 6">
    <name type="scientific">Planococcus lenghuensis</name>
    <dbReference type="NCBI Taxonomy" id="2213202"/>
    <lineage>
        <taxon>Bacteria</taxon>
        <taxon>Bacillati</taxon>
        <taxon>Bacillota</taxon>
        <taxon>Bacilli</taxon>
        <taxon>Bacillales</taxon>
        <taxon>Caryophanaceae</taxon>
        <taxon>Planococcus</taxon>
    </lineage>
</organism>
<dbReference type="InterPro" id="IPR001387">
    <property type="entry name" value="Cro/C1-type_HTH"/>
</dbReference>
<dbReference type="EMBL" id="CP019640">
    <property type="protein sequence ID" value="AQQ54041.1"/>
    <property type="molecule type" value="Genomic_DNA"/>
</dbReference>
<dbReference type="CDD" id="cd00093">
    <property type="entry name" value="HTH_XRE"/>
    <property type="match status" value="1"/>
</dbReference>
<dbReference type="RefSeq" id="WP_077589934.1">
    <property type="nucleotide sequence ID" value="NZ_CP019640.1"/>
</dbReference>
<dbReference type="AlphaFoldDB" id="A0A1Q2L0T8"/>
<evidence type="ECO:0000256" key="3">
    <source>
        <dbReference type="ARBA" id="ARBA00023163"/>
    </source>
</evidence>
<dbReference type="SMART" id="SM00530">
    <property type="entry name" value="HTH_XRE"/>
    <property type="match status" value="1"/>
</dbReference>
<keyword evidence="3" id="KW-0804">Transcription</keyword>
<dbReference type="OrthoDB" id="5461347at2"/>
<dbReference type="PANTHER" id="PTHR46797">
    <property type="entry name" value="HTH-TYPE TRANSCRIPTIONAL REGULATOR"/>
    <property type="match status" value="1"/>
</dbReference>
<dbReference type="GO" id="GO:0003677">
    <property type="term" value="F:DNA binding"/>
    <property type="evidence" value="ECO:0007669"/>
    <property type="project" value="UniProtKB-KW"/>
</dbReference>
<dbReference type="Proteomes" id="UP000188184">
    <property type="component" value="Chromosome"/>
</dbReference>
<protein>
    <recommendedName>
        <fullName evidence="4">HTH cro/C1-type domain-containing protein</fullName>
    </recommendedName>
</protein>
<dbReference type="PANTHER" id="PTHR46797:SF23">
    <property type="entry name" value="HTH-TYPE TRANSCRIPTIONAL REGULATOR SUTR"/>
    <property type="match status" value="1"/>
</dbReference>
<evidence type="ECO:0000259" key="4">
    <source>
        <dbReference type="PROSITE" id="PS50943"/>
    </source>
</evidence>
<dbReference type="Gene3D" id="1.10.260.40">
    <property type="entry name" value="lambda repressor-like DNA-binding domains"/>
    <property type="match status" value="1"/>
</dbReference>
<sequence>MDVLKDFGVRMKELRLKAGITQESLAIRAELDRSYVGAVERGEKNLSLLNIEKIANALDVDLSYLFEDERFAPRSTSLKRDLKKPLETRFVYDIDFDNQVMAWKVTGPLNEHDVHKIAQNIKSLVLLLKKGEVKLLIDNQPMIIDGLPFVFSPEVYDVWEELQTWLLPYLNRVVVLCNSRFMKNQLDRLAKRSGIACISKHIFSPDLEGNSREALAFLDIESNPILTSEPKEAGSV</sequence>
<evidence type="ECO:0000313" key="5">
    <source>
        <dbReference type="EMBL" id="AQQ54041.1"/>
    </source>
</evidence>
<dbReference type="InterPro" id="IPR050807">
    <property type="entry name" value="TransReg_Diox_bact_type"/>
</dbReference>
<evidence type="ECO:0000313" key="6">
    <source>
        <dbReference type="Proteomes" id="UP000188184"/>
    </source>
</evidence>
<dbReference type="Pfam" id="PF01381">
    <property type="entry name" value="HTH_3"/>
    <property type="match status" value="1"/>
</dbReference>
<dbReference type="GO" id="GO:0005829">
    <property type="term" value="C:cytosol"/>
    <property type="evidence" value="ECO:0007669"/>
    <property type="project" value="TreeGrafter"/>
</dbReference>
<evidence type="ECO:0000256" key="2">
    <source>
        <dbReference type="ARBA" id="ARBA00023125"/>
    </source>
</evidence>
<feature type="domain" description="HTH cro/C1-type" evidence="4">
    <location>
        <begin position="11"/>
        <end position="65"/>
    </location>
</feature>
<dbReference type="InterPro" id="IPR010982">
    <property type="entry name" value="Lambda_DNA-bd_dom_sf"/>
</dbReference>